<keyword evidence="2" id="KW-1185">Reference proteome</keyword>
<evidence type="ECO:0000313" key="3">
    <source>
        <dbReference type="WBParaSite" id="NBR_0000574801-mRNA-1"/>
    </source>
</evidence>
<reference evidence="3" key="1">
    <citation type="submission" date="2016-04" db="UniProtKB">
        <authorList>
            <consortium name="WormBaseParasite"/>
        </authorList>
    </citation>
    <scope>IDENTIFICATION</scope>
</reference>
<dbReference type="Proteomes" id="UP000271162">
    <property type="component" value="Unassembled WGS sequence"/>
</dbReference>
<dbReference type="EMBL" id="UYSL01019756">
    <property type="protein sequence ID" value="VDL69338.1"/>
    <property type="molecule type" value="Genomic_DNA"/>
</dbReference>
<accession>A0A158QWT2</accession>
<sequence>MQIEIVRNPDGVEEYMIIEFQGTIDSSGQPLENEVLDFQAISHGEQTILKLCCSLDIICSRERQTPGEDPESQHSSMLIDAIIRRKLVFRNRPKPLVTQQQVAAN</sequence>
<dbReference type="WBParaSite" id="NBR_0000574801-mRNA-1">
    <property type="protein sequence ID" value="NBR_0000574801-mRNA-1"/>
    <property type="gene ID" value="NBR_0000574801"/>
</dbReference>
<evidence type="ECO:0000313" key="2">
    <source>
        <dbReference type="Proteomes" id="UP000271162"/>
    </source>
</evidence>
<dbReference type="STRING" id="27835.A0A158QWT2"/>
<organism evidence="3">
    <name type="scientific">Nippostrongylus brasiliensis</name>
    <name type="common">Rat hookworm</name>
    <dbReference type="NCBI Taxonomy" id="27835"/>
    <lineage>
        <taxon>Eukaryota</taxon>
        <taxon>Metazoa</taxon>
        <taxon>Ecdysozoa</taxon>
        <taxon>Nematoda</taxon>
        <taxon>Chromadorea</taxon>
        <taxon>Rhabditida</taxon>
        <taxon>Rhabditina</taxon>
        <taxon>Rhabditomorpha</taxon>
        <taxon>Strongyloidea</taxon>
        <taxon>Heligmosomidae</taxon>
        <taxon>Nippostrongylus</taxon>
    </lineage>
</organism>
<name>A0A158QWT2_NIPBR</name>
<evidence type="ECO:0000313" key="1">
    <source>
        <dbReference type="EMBL" id="VDL69338.1"/>
    </source>
</evidence>
<protein>
    <submittedName>
        <fullName evidence="3">Transposase</fullName>
    </submittedName>
</protein>
<proteinExistence type="predicted"/>
<dbReference type="AlphaFoldDB" id="A0A158QWT2"/>
<reference evidence="1 2" key="2">
    <citation type="submission" date="2018-11" db="EMBL/GenBank/DDBJ databases">
        <authorList>
            <consortium name="Pathogen Informatics"/>
        </authorList>
    </citation>
    <scope>NUCLEOTIDE SEQUENCE [LARGE SCALE GENOMIC DNA]</scope>
</reference>
<gene>
    <name evidence="1" type="ORF">NBR_LOCUS5749</name>
</gene>